<organism evidence="1 2">
    <name type="scientific">Melastoma candidum</name>
    <dbReference type="NCBI Taxonomy" id="119954"/>
    <lineage>
        <taxon>Eukaryota</taxon>
        <taxon>Viridiplantae</taxon>
        <taxon>Streptophyta</taxon>
        <taxon>Embryophyta</taxon>
        <taxon>Tracheophyta</taxon>
        <taxon>Spermatophyta</taxon>
        <taxon>Magnoliopsida</taxon>
        <taxon>eudicotyledons</taxon>
        <taxon>Gunneridae</taxon>
        <taxon>Pentapetalae</taxon>
        <taxon>rosids</taxon>
        <taxon>malvids</taxon>
        <taxon>Myrtales</taxon>
        <taxon>Melastomataceae</taxon>
        <taxon>Melastomatoideae</taxon>
        <taxon>Melastomateae</taxon>
        <taxon>Melastoma</taxon>
    </lineage>
</organism>
<gene>
    <name evidence="1" type="ORF">MLD38_006404</name>
</gene>
<sequence length="163" mass="18081">MQMIREYGPLRLYGRAGGLEDQPPFDFNAPHDGQPIDGDEDMPHHGQPLDGAEDMPHDGQPLDGDEDMPPAYDDPLFDVDGCEVQEGTLISQISEVDAEYCTPHFEVGSSSTPGAPMKGTTEFGYDHSQDPSQLTQLYQDDSSDQPPVIMPYVRRRSSRRRGN</sequence>
<reference evidence="2" key="1">
    <citation type="journal article" date="2023" name="Front. Plant Sci.">
        <title>Chromosomal-level genome assembly of Melastoma candidum provides insights into trichome evolution.</title>
        <authorList>
            <person name="Zhong Y."/>
            <person name="Wu W."/>
            <person name="Sun C."/>
            <person name="Zou P."/>
            <person name="Liu Y."/>
            <person name="Dai S."/>
            <person name="Zhou R."/>
        </authorList>
    </citation>
    <scope>NUCLEOTIDE SEQUENCE [LARGE SCALE GENOMIC DNA]</scope>
</reference>
<protein>
    <submittedName>
        <fullName evidence="1">Uncharacterized protein</fullName>
    </submittedName>
</protein>
<keyword evidence="2" id="KW-1185">Reference proteome</keyword>
<comment type="caution">
    <text evidence="1">The sequence shown here is derived from an EMBL/GenBank/DDBJ whole genome shotgun (WGS) entry which is preliminary data.</text>
</comment>
<dbReference type="EMBL" id="CM042882">
    <property type="protein sequence ID" value="KAI4380185.1"/>
    <property type="molecule type" value="Genomic_DNA"/>
</dbReference>
<evidence type="ECO:0000313" key="2">
    <source>
        <dbReference type="Proteomes" id="UP001057402"/>
    </source>
</evidence>
<accession>A0ACB9RMR3</accession>
<proteinExistence type="predicted"/>
<dbReference type="Proteomes" id="UP001057402">
    <property type="component" value="Chromosome 3"/>
</dbReference>
<name>A0ACB9RMR3_9MYRT</name>
<evidence type="ECO:0000313" key="1">
    <source>
        <dbReference type="EMBL" id="KAI4380185.1"/>
    </source>
</evidence>